<evidence type="ECO:0000256" key="2">
    <source>
        <dbReference type="SAM" id="SignalP"/>
    </source>
</evidence>
<dbReference type="Proteomes" id="UP001144323">
    <property type="component" value="Unassembled WGS sequence"/>
</dbReference>
<evidence type="ECO:0000313" key="4">
    <source>
        <dbReference type="Proteomes" id="UP001144323"/>
    </source>
</evidence>
<dbReference type="RefSeq" id="WP_281804046.1">
    <property type="nucleotide sequence ID" value="NZ_BSEC01000001.1"/>
</dbReference>
<organism evidence="3 4">
    <name type="scientific">Methylocystis echinoides</name>
    <dbReference type="NCBI Taxonomy" id="29468"/>
    <lineage>
        <taxon>Bacteria</taxon>
        <taxon>Pseudomonadati</taxon>
        <taxon>Pseudomonadota</taxon>
        <taxon>Alphaproteobacteria</taxon>
        <taxon>Hyphomicrobiales</taxon>
        <taxon>Methylocystaceae</taxon>
        <taxon>Methylocystis</taxon>
    </lineage>
</organism>
<keyword evidence="4" id="KW-1185">Reference proteome</keyword>
<feature type="signal peptide" evidence="2">
    <location>
        <begin position="1"/>
        <end position="24"/>
    </location>
</feature>
<proteinExistence type="predicted"/>
<feature type="region of interest" description="Disordered" evidence="1">
    <location>
        <begin position="99"/>
        <end position="137"/>
    </location>
</feature>
<feature type="chain" id="PRO_5040820868" description="Lipoprotein" evidence="2">
    <location>
        <begin position="25"/>
        <end position="137"/>
    </location>
</feature>
<evidence type="ECO:0008006" key="5">
    <source>
        <dbReference type="Google" id="ProtNLM"/>
    </source>
</evidence>
<evidence type="ECO:0000256" key="1">
    <source>
        <dbReference type="SAM" id="MobiDB-lite"/>
    </source>
</evidence>
<evidence type="ECO:0000313" key="3">
    <source>
        <dbReference type="EMBL" id="GLI94021.1"/>
    </source>
</evidence>
<comment type="caution">
    <text evidence="3">The sequence shown here is derived from an EMBL/GenBank/DDBJ whole genome shotgun (WGS) entry which is preliminary data.</text>
</comment>
<keyword evidence="2" id="KW-0732">Signal</keyword>
<feature type="compositionally biased region" description="Polar residues" evidence="1">
    <location>
        <begin position="116"/>
        <end position="131"/>
    </location>
</feature>
<sequence length="137" mass="14873">MRRLQKLFATLLVTAFSTNLTGCANDYWTRSDSIYLSHGDAVRSNAAVQIPDPWPARSADTNIPMDPVKATRAMDCYRIGQKPADQLGAYSSSFSSAFTNDSAKDNKNNCDYSGKGATNGSPINNGTTPPVNTFEIR</sequence>
<gene>
    <name evidence="3" type="ORF">LMG27198_30130</name>
</gene>
<accession>A0A9W6GW34</accession>
<name>A0A9W6GW34_9HYPH</name>
<dbReference type="AlphaFoldDB" id="A0A9W6GW34"/>
<reference evidence="3" key="1">
    <citation type="journal article" date="2023" name="Int. J. Syst. Evol. Microbiol.">
        <title>Methylocystis iwaonis sp. nov., a type II methane-oxidizing bacterium from surface soil of a rice paddy field in Japan, and emended description of the genus Methylocystis (ex Whittenbury et al. 1970) Bowman et al. 1993.</title>
        <authorList>
            <person name="Kaise H."/>
            <person name="Sawadogo J.B."/>
            <person name="Alam M.S."/>
            <person name="Ueno C."/>
            <person name="Dianou D."/>
            <person name="Shinjo R."/>
            <person name="Asakawa S."/>
        </authorList>
    </citation>
    <scope>NUCLEOTIDE SEQUENCE</scope>
    <source>
        <strain evidence="3">LMG27198</strain>
    </source>
</reference>
<dbReference type="EMBL" id="BSEC01000001">
    <property type="protein sequence ID" value="GLI94021.1"/>
    <property type="molecule type" value="Genomic_DNA"/>
</dbReference>
<protein>
    <recommendedName>
        <fullName evidence="5">Lipoprotein</fullName>
    </recommendedName>
</protein>